<evidence type="ECO:0000313" key="2">
    <source>
        <dbReference type="Proteomes" id="UP000606499"/>
    </source>
</evidence>
<protein>
    <submittedName>
        <fullName evidence="1">Uncharacterized protein</fullName>
    </submittedName>
</protein>
<dbReference type="Proteomes" id="UP000606499">
    <property type="component" value="Unassembled WGS sequence"/>
</dbReference>
<accession>A0A923RXB0</accession>
<name>A0A923RXB0_9FIRM</name>
<evidence type="ECO:0000313" key="1">
    <source>
        <dbReference type="EMBL" id="MBC5726883.1"/>
    </source>
</evidence>
<organism evidence="1 2">
    <name type="scientific">Agathobaculum faecis</name>
    <dbReference type="NCBI Taxonomy" id="2763013"/>
    <lineage>
        <taxon>Bacteria</taxon>
        <taxon>Bacillati</taxon>
        <taxon>Bacillota</taxon>
        <taxon>Clostridia</taxon>
        <taxon>Eubacteriales</taxon>
        <taxon>Butyricicoccaceae</taxon>
        <taxon>Agathobaculum</taxon>
    </lineage>
</organism>
<proteinExistence type="predicted"/>
<keyword evidence="2" id="KW-1185">Reference proteome</keyword>
<sequence>MTMCATVLCVQSGSLLVCDHCTRQQVVVHTAGTSCFRAGDRACIRYNGTMTNSIPPQISAQHICRICH</sequence>
<comment type="caution">
    <text evidence="1">The sequence shown here is derived from an EMBL/GenBank/DDBJ whole genome shotgun (WGS) entry which is preliminary data.</text>
</comment>
<gene>
    <name evidence="1" type="ORF">H8S45_15700</name>
</gene>
<reference evidence="1" key="1">
    <citation type="submission" date="2020-08" db="EMBL/GenBank/DDBJ databases">
        <title>Genome public.</title>
        <authorList>
            <person name="Liu C."/>
            <person name="Sun Q."/>
        </authorList>
    </citation>
    <scope>NUCLEOTIDE SEQUENCE</scope>
    <source>
        <strain evidence="1">NSJ-28</strain>
    </source>
</reference>
<dbReference type="RefSeq" id="WP_054328595.1">
    <property type="nucleotide sequence ID" value="NZ_JACOPL010000053.1"/>
</dbReference>
<dbReference type="AlphaFoldDB" id="A0A923RXB0"/>
<dbReference type="EMBL" id="JACOPL010000053">
    <property type="protein sequence ID" value="MBC5726883.1"/>
    <property type="molecule type" value="Genomic_DNA"/>
</dbReference>